<feature type="transmembrane region" description="Helical" evidence="12">
    <location>
        <begin position="70"/>
        <end position="88"/>
    </location>
</feature>
<protein>
    <submittedName>
        <fullName evidence="14">Osmosensitive K+ channel histidine kinase-like protein</fullName>
    </submittedName>
</protein>
<dbReference type="GO" id="GO:0000160">
    <property type="term" value="P:phosphorelay signal transduction system"/>
    <property type="evidence" value="ECO:0007669"/>
    <property type="project" value="UniProtKB-KW"/>
</dbReference>
<evidence type="ECO:0000256" key="11">
    <source>
        <dbReference type="SAM" id="MobiDB-lite"/>
    </source>
</evidence>
<evidence type="ECO:0000313" key="14">
    <source>
        <dbReference type="EMBL" id="ACV81306.1"/>
    </source>
</evidence>
<evidence type="ECO:0000256" key="10">
    <source>
        <dbReference type="ARBA" id="ARBA00023136"/>
    </source>
</evidence>
<evidence type="ECO:0000256" key="6">
    <source>
        <dbReference type="ARBA" id="ARBA00022777"/>
    </source>
</evidence>
<evidence type="ECO:0000256" key="3">
    <source>
        <dbReference type="ARBA" id="ARBA00022679"/>
    </source>
</evidence>
<keyword evidence="15" id="KW-1185">Reference proteome</keyword>
<dbReference type="STRING" id="479431.Namu_5035"/>
<comment type="subcellular location">
    <subcellularLocation>
        <location evidence="1">Membrane</location>
        <topology evidence="1">Multi-pass membrane protein</topology>
    </subcellularLocation>
</comment>
<keyword evidence="9" id="KW-0902">Two-component regulatory system</keyword>
<dbReference type="GO" id="GO:0016301">
    <property type="term" value="F:kinase activity"/>
    <property type="evidence" value="ECO:0007669"/>
    <property type="project" value="UniProtKB-KW"/>
</dbReference>
<organism evidence="14 15">
    <name type="scientific">Nakamurella multipartita (strain ATCC 700099 / DSM 44233 / CIP 104796 / JCM 9543 / NBRC 105858 / Y-104)</name>
    <name type="common">Microsphaera multipartita</name>
    <dbReference type="NCBI Taxonomy" id="479431"/>
    <lineage>
        <taxon>Bacteria</taxon>
        <taxon>Bacillati</taxon>
        <taxon>Actinomycetota</taxon>
        <taxon>Actinomycetes</taxon>
        <taxon>Nakamurellales</taxon>
        <taxon>Nakamurellaceae</taxon>
        <taxon>Nakamurella</taxon>
    </lineage>
</organism>
<evidence type="ECO:0000256" key="7">
    <source>
        <dbReference type="ARBA" id="ARBA00022840"/>
    </source>
</evidence>
<evidence type="ECO:0000256" key="2">
    <source>
        <dbReference type="ARBA" id="ARBA00022553"/>
    </source>
</evidence>
<name>C8XB14_NAKMY</name>
<evidence type="ECO:0000259" key="13">
    <source>
        <dbReference type="Pfam" id="PF13493"/>
    </source>
</evidence>
<feature type="transmembrane region" description="Helical" evidence="12">
    <location>
        <begin position="43"/>
        <end position="64"/>
    </location>
</feature>
<keyword evidence="2" id="KW-0597">Phosphoprotein</keyword>
<evidence type="ECO:0000256" key="5">
    <source>
        <dbReference type="ARBA" id="ARBA00022741"/>
    </source>
</evidence>
<keyword evidence="6 14" id="KW-0418">Kinase</keyword>
<keyword evidence="14" id="KW-0407">Ion channel</keyword>
<dbReference type="AlphaFoldDB" id="C8XB14"/>
<feature type="region of interest" description="Disordered" evidence="11">
    <location>
        <begin position="201"/>
        <end position="222"/>
    </location>
</feature>
<feature type="transmembrane region" description="Helical" evidence="12">
    <location>
        <begin position="93"/>
        <end position="113"/>
    </location>
</feature>
<dbReference type="Pfam" id="PF13493">
    <property type="entry name" value="DUF4118"/>
    <property type="match status" value="1"/>
</dbReference>
<feature type="domain" description="Sensor protein KdpD transmembrane" evidence="13">
    <location>
        <begin position="47"/>
        <end position="151"/>
    </location>
</feature>
<gene>
    <name evidence="14" type="ordered locus">Namu_5035</name>
</gene>
<keyword evidence="8 12" id="KW-1133">Transmembrane helix</keyword>
<evidence type="ECO:0000256" key="1">
    <source>
        <dbReference type="ARBA" id="ARBA00004141"/>
    </source>
</evidence>
<dbReference type="InterPro" id="IPR038318">
    <property type="entry name" value="KdpD_sf"/>
</dbReference>
<evidence type="ECO:0000256" key="4">
    <source>
        <dbReference type="ARBA" id="ARBA00022692"/>
    </source>
</evidence>
<evidence type="ECO:0000256" key="8">
    <source>
        <dbReference type="ARBA" id="ARBA00022989"/>
    </source>
</evidence>
<dbReference type="Gene3D" id="1.20.120.620">
    <property type="entry name" value="Backbone structure of the membrane domain of e. Coli histidine kinase receptor kdpd"/>
    <property type="match status" value="1"/>
</dbReference>
<keyword evidence="4 12" id="KW-0812">Transmembrane</keyword>
<keyword evidence="7" id="KW-0067">ATP-binding</keyword>
<dbReference type="Proteomes" id="UP000002218">
    <property type="component" value="Chromosome"/>
</dbReference>
<dbReference type="eggNOG" id="COG2205">
    <property type="taxonomic scope" value="Bacteria"/>
</dbReference>
<proteinExistence type="predicted"/>
<dbReference type="GO" id="GO:0005524">
    <property type="term" value="F:ATP binding"/>
    <property type="evidence" value="ECO:0007669"/>
    <property type="project" value="UniProtKB-KW"/>
</dbReference>
<reference evidence="15" key="1">
    <citation type="submission" date="2009-09" db="EMBL/GenBank/DDBJ databases">
        <title>The complete genome of Nakamurella multipartita DSM 44233.</title>
        <authorList>
            <consortium name="US DOE Joint Genome Institute (JGI-PGF)"/>
            <person name="Lucas S."/>
            <person name="Copeland A."/>
            <person name="Lapidus A."/>
            <person name="Glavina del Rio T."/>
            <person name="Dalin E."/>
            <person name="Tice H."/>
            <person name="Bruce D."/>
            <person name="Goodwin L."/>
            <person name="Pitluck S."/>
            <person name="Kyrpides N."/>
            <person name="Mavromatis K."/>
            <person name="Ivanova N."/>
            <person name="Ovchinnikova G."/>
            <person name="Sims D."/>
            <person name="Meincke L."/>
            <person name="Brettin T."/>
            <person name="Detter J.C."/>
            <person name="Han C."/>
            <person name="Larimer F."/>
            <person name="Land M."/>
            <person name="Hauser L."/>
            <person name="Markowitz V."/>
            <person name="Cheng J.-F."/>
            <person name="Hugenholtz P."/>
            <person name="Woyke T."/>
            <person name="Wu D."/>
            <person name="Klenk H.-P."/>
            <person name="Eisen J.A."/>
        </authorList>
    </citation>
    <scope>NUCLEOTIDE SEQUENCE [LARGE SCALE GENOMIC DNA]</scope>
    <source>
        <strain evidence="15">ATCC 700099 / DSM 44233 / CIP 104796 / JCM 9543 / NBRC 105858 / Y-104</strain>
    </source>
</reference>
<dbReference type="EMBL" id="CP001737">
    <property type="protein sequence ID" value="ACV81306.1"/>
    <property type="molecule type" value="Genomic_DNA"/>
</dbReference>
<accession>C8XB14</accession>
<feature type="transmembrane region" description="Helical" evidence="12">
    <location>
        <begin position="125"/>
        <end position="142"/>
    </location>
</feature>
<keyword evidence="14" id="KW-0406">Ion transport</keyword>
<dbReference type="KEGG" id="nml:Namu_5035"/>
<keyword evidence="10 12" id="KW-0472">Membrane</keyword>
<evidence type="ECO:0000256" key="9">
    <source>
        <dbReference type="ARBA" id="ARBA00023012"/>
    </source>
</evidence>
<dbReference type="HOGENOM" id="CLU_072324_1_0_11"/>
<dbReference type="GO" id="GO:0034220">
    <property type="term" value="P:monoatomic ion transmembrane transport"/>
    <property type="evidence" value="ECO:0007669"/>
    <property type="project" value="UniProtKB-KW"/>
</dbReference>
<dbReference type="InParanoid" id="C8XB14"/>
<reference evidence="14 15" key="2">
    <citation type="journal article" date="2010" name="Stand. Genomic Sci.">
        <title>Complete genome sequence of Nakamurella multipartita type strain (Y-104).</title>
        <authorList>
            <person name="Tice H."/>
            <person name="Mayilraj S."/>
            <person name="Sims D."/>
            <person name="Lapidus A."/>
            <person name="Nolan M."/>
            <person name="Lucas S."/>
            <person name="Glavina Del Rio T."/>
            <person name="Copeland A."/>
            <person name="Cheng J.F."/>
            <person name="Meincke L."/>
            <person name="Bruce D."/>
            <person name="Goodwin L."/>
            <person name="Pitluck S."/>
            <person name="Ivanova N."/>
            <person name="Mavromatis K."/>
            <person name="Ovchinnikova G."/>
            <person name="Pati A."/>
            <person name="Chen A."/>
            <person name="Palaniappan K."/>
            <person name="Land M."/>
            <person name="Hauser L."/>
            <person name="Chang Y.J."/>
            <person name="Jeffries C.D."/>
            <person name="Detter J.C."/>
            <person name="Brettin T."/>
            <person name="Rohde M."/>
            <person name="Goker M."/>
            <person name="Bristow J."/>
            <person name="Eisen J.A."/>
            <person name="Markowitz V."/>
            <person name="Hugenholtz P."/>
            <person name="Kyrpides N.C."/>
            <person name="Klenk H.P."/>
            <person name="Chen F."/>
        </authorList>
    </citation>
    <scope>NUCLEOTIDE SEQUENCE [LARGE SCALE GENOMIC DNA]</scope>
    <source>
        <strain evidence="15">ATCC 700099 / DSM 44233 / CIP 104796 / JCM 9543 / NBRC 105858 / Y-104</strain>
    </source>
</reference>
<evidence type="ECO:0000256" key="12">
    <source>
        <dbReference type="SAM" id="Phobius"/>
    </source>
</evidence>
<keyword evidence="14" id="KW-0813">Transport</keyword>
<dbReference type="GO" id="GO:0016020">
    <property type="term" value="C:membrane"/>
    <property type="evidence" value="ECO:0007669"/>
    <property type="project" value="UniProtKB-SubCell"/>
</dbReference>
<keyword evidence="5" id="KW-0547">Nucleotide-binding</keyword>
<evidence type="ECO:0000313" key="15">
    <source>
        <dbReference type="Proteomes" id="UP000002218"/>
    </source>
</evidence>
<keyword evidence="3" id="KW-0808">Transferase</keyword>
<dbReference type="InterPro" id="IPR025201">
    <property type="entry name" value="KdpD_TM"/>
</dbReference>
<sequence length="290" mass="29884">MRPFSRNPYGAGANFHVFATAAPAGPEFDGLMRVDPFLQAHRGWVTAISAAAPVLACAALGLFTDSVANTTAALILVLFVVAAAATGIRPAGVLAALTAAAGFDYFLTAPYHAFTITDPDDIETAVLLLLVGAAVGEIALWGRRQAARASRELGYLDGVMGTASTIAAGRSSTAELIDQVGRQIRAVLQIDDARFDPATHYGGPSLTGDGTVTRGGHSVDVSRRGLPTDATIALPVRSGGAVYGHYLLTCSTRVARPSRGQLRVAVMLADQVGAALAGTRGRQGSPTISD</sequence>